<evidence type="ECO:0000256" key="3">
    <source>
        <dbReference type="ARBA" id="ARBA00022679"/>
    </source>
</evidence>
<evidence type="ECO:0000256" key="7">
    <source>
        <dbReference type="RuleBase" id="RU004466"/>
    </source>
</evidence>
<dbReference type="SFLD" id="SFLDS00005">
    <property type="entry name" value="Isoprenoid_Synthase_Type_I"/>
    <property type="match status" value="1"/>
</dbReference>
<dbReference type="Pfam" id="PF00348">
    <property type="entry name" value="polyprenyl_synt"/>
    <property type="match status" value="1"/>
</dbReference>
<dbReference type="Proteomes" id="UP000478417">
    <property type="component" value="Unassembled WGS sequence"/>
</dbReference>
<sequence>MESLDKTYQRYQNQVETGLSALLPKVDVAPGAIHEAMRYCLDAGGKRLRPVLLLAAADLYPQKADPLPAAVAIECLHTYSLVHDDLPSMDNSPLRRGKPSAHVQFDEATAILAGDALLTEAFRLLAFHYEEQPACCVALMKCLSEAADSRHLIGGQVVDTLSENTTISADELNYIHQHKTADLITSALLMGLHLTEAPAEAFELLERAGQSIGLAFQIIDDILDATSTADVLGKTVGNDARQAKNTYVSIHGLEASRKAAQEATMLAIEACHSLPGTKADFLVGVIRKLEHRLN</sequence>
<evidence type="ECO:0000256" key="6">
    <source>
        <dbReference type="ARBA" id="ARBA00023229"/>
    </source>
</evidence>
<comment type="similarity">
    <text evidence="2 7">Belongs to the FPP/GGPP synthase family.</text>
</comment>
<dbReference type="GO" id="GO:0016114">
    <property type="term" value="P:terpenoid biosynthetic process"/>
    <property type="evidence" value="ECO:0007669"/>
    <property type="project" value="UniProtKB-ARBA"/>
</dbReference>
<evidence type="ECO:0000256" key="1">
    <source>
        <dbReference type="ARBA" id="ARBA00001946"/>
    </source>
</evidence>
<dbReference type="InterPro" id="IPR008949">
    <property type="entry name" value="Isoprenoid_synthase_dom_sf"/>
</dbReference>
<dbReference type="EMBL" id="JAAGNX010000002">
    <property type="protein sequence ID" value="NDV62220.1"/>
    <property type="molecule type" value="Genomic_DNA"/>
</dbReference>
<dbReference type="InterPro" id="IPR053378">
    <property type="entry name" value="Prenyl_diphosphate_synthase"/>
</dbReference>
<dbReference type="GO" id="GO:0004659">
    <property type="term" value="F:prenyltransferase activity"/>
    <property type="evidence" value="ECO:0007669"/>
    <property type="project" value="InterPro"/>
</dbReference>
<proteinExistence type="inferred from homology"/>
<dbReference type="PANTHER" id="PTHR43281:SF1">
    <property type="entry name" value="FARNESYL DIPHOSPHATE SYNTHASE"/>
    <property type="match status" value="1"/>
</dbReference>
<comment type="cofactor">
    <cofactor evidence="1">
        <name>Mg(2+)</name>
        <dbReference type="ChEBI" id="CHEBI:18420"/>
    </cofactor>
</comment>
<comment type="caution">
    <text evidence="8">The sequence shown here is derived from an EMBL/GenBank/DDBJ whole genome shotgun (WGS) entry which is preliminary data.</text>
</comment>
<dbReference type="CDD" id="cd00685">
    <property type="entry name" value="Trans_IPPS_HT"/>
    <property type="match status" value="1"/>
</dbReference>
<name>A0A6B2M3F1_9BACT</name>
<keyword evidence="5" id="KW-0460">Magnesium</keyword>
<dbReference type="PROSITE" id="PS00723">
    <property type="entry name" value="POLYPRENYL_SYNTHASE_1"/>
    <property type="match status" value="1"/>
</dbReference>
<dbReference type="RefSeq" id="WP_163963928.1">
    <property type="nucleotide sequence ID" value="NZ_JAAGNX010000002.1"/>
</dbReference>
<dbReference type="GO" id="GO:0046872">
    <property type="term" value="F:metal ion binding"/>
    <property type="evidence" value="ECO:0007669"/>
    <property type="project" value="UniProtKB-KW"/>
</dbReference>
<organism evidence="8 9">
    <name type="scientific">Oceanipulchritudo coccoides</name>
    <dbReference type="NCBI Taxonomy" id="2706888"/>
    <lineage>
        <taxon>Bacteria</taxon>
        <taxon>Pseudomonadati</taxon>
        <taxon>Verrucomicrobiota</taxon>
        <taxon>Opitutia</taxon>
        <taxon>Puniceicoccales</taxon>
        <taxon>Oceanipulchritudinaceae</taxon>
        <taxon>Oceanipulchritudo</taxon>
    </lineage>
</organism>
<gene>
    <name evidence="8" type="ORF">G0Q06_07155</name>
</gene>
<evidence type="ECO:0000256" key="2">
    <source>
        <dbReference type="ARBA" id="ARBA00006706"/>
    </source>
</evidence>
<dbReference type="AlphaFoldDB" id="A0A6B2M3F1"/>
<dbReference type="InterPro" id="IPR000092">
    <property type="entry name" value="Polyprenyl_synt"/>
</dbReference>
<evidence type="ECO:0000256" key="5">
    <source>
        <dbReference type="ARBA" id="ARBA00022842"/>
    </source>
</evidence>
<evidence type="ECO:0000256" key="4">
    <source>
        <dbReference type="ARBA" id="ARBA00022723"/>
    </source>
</evidence>
<dbReference type="SUPFAM" id="SSF48576">
    <property type="entry name" value="Terpenoid synthases"/>
    <property type="match status" value="1"/>
</dbReference>
<dbReference type="Gene3D" id="1.10.600.10">
    <property type="entry name" value="Farnesyl Diphosphate Synthase"/>
    <property type="match status" value="1"/>
</dbReference>
<protein>
    <submittedName>
        <fullName evidence="8">Polyprenyl synthetase family protein</fullName>
    </submittedName>
</protein>
<dbReference type="FunFam" id="1.10.600.10:FF:000001">
    <property type="entry name" value="Geranylgeranyl diphosphate synthase"/>
    <property type="match status" value="1"/>
</dbReference>
<keyword evidence="3 7" id="KW-0808">Transferase</keyword>
<evidence type="ECO:0000313" key="8">
    <source>
        <dbReference type="EMBL" id="NDV62220.1"/>
    </source>
</evidence>
<dbReference type="GO" id="GO:0005737">
    <property type="term" value="C:cytoplasm"/>
    <property type="evidence" value="ECO:0007669"/>
    <property type="project" value="UniProtKB-ARBA"/>
</dbReference>
<dbReference type="InterPro" id="IPR033749">
    <property type="entry name" value="Polyprenyl_synt_CS"/>
</dbReference>
<dbReference type="PANTHER" id="PTHR43281">
    <property type="entry name" value="FARNESYL DIPHOSPHATE SYNTHASE"/>
    <property type="match status" value="1"/>
</dbReference>
<accession>A0A6B2M3F1</accession>
<dbReference type="PROSITE" id="PS00444">
    <property type="entry name" value="POLYPRENYL_SYNTHASE_2"/>
    <property type="match status" value="1"/>
</dbReference>
<keyword evidence="4" id="KW-0479">Metal-binding</keyword>
<keyword evidence="6" id="KW-0414">Isoprene biosynthesis</keyword>
<keyword evidence="9" id="KW-1185">Reference proteome</keyword>
<evidence type="ECO:0000313" key="9">
    <source>
        <dbReference type="Proteomes" id="UP000478417"/>
    </source>
</evidence>
<reference evidence="8 9" key="1">
    <citation type="submission" date="2020-02" db="EMBL/GenBank/DDBJ databases">
        <title>Albibacoteraceae fam. nov., the first described family within the subdivision 4 Verrucomicrobia.</title>
        <authorList>
            <person name="Xi F."/>
        </authorList>
    </citation>
    <scope>NUCLEOTIDE SEQUENCE [LARGE SCALE GENOMIC DNA]</scope>
    <source>
        <strain evidence="8 9">CK1056</strain>
    </source>
</reference>
<dbReference type="NCBIfam" id="NF045485">
    <property type="entry name" value="FPPsyn"/>
    <property type="match status" value="1"/>
</dbReference>
<dbReference type="SFLD" id="SFLDG01017">
    <property type="entry name" value="Polyprenyl_Transferase_Like"/>
    <property type="match status" value="1"/>
</dbReference>